<reference evidence="1 2" key="1">
    <citation type="submission" date="2024-05" db="EMBL/GenBank/DDBJ databases">
        <authorList>
            <person name="Wallberg A."/>
        </authorList>
    </citation>
    <scope>NUCLEOTIDE SEQUENCE [LARGE SCALE GENOMIC DNA]</scope>
</reference>
<dbReference type="AlphaFoldDB" id="A0AAV2RXS9"/>
<gene>
    <name evidence="1" type="ORF">MNOR_LOCUS29396</name>
</gene>
<evidence type="ECO:0000313" key="2">
    <source>
        <dbReference type="Proteomes" id="UP001497623"/>
    </source>
</evidence>
<organism evidence="1 2">
    <name type="scientific">Meganyctiphanes norvegica</name>
    <name type="common">Northern krill</name>
    <name type="synonym">Thysanopoda norvegica</name>
    <dbReference type="NCBI Taxonomy" id="48144"/>
    <lineage>
        <taxon>Eukaryota</taxon>
        <taxon>Metazoa</taxon>
        <taxon>Ecdysozoa</taxon>
        <taxon>Arthropoda</taxon>
        <taxon>Crustacea</taxon>
        <taxon>Multicrustacea</taxon>
        <taxon>Malacostraca</taxon>
        <taxon>Eumalacostraca</taxon>
        <taxon>Eucarida</taxon>
        <taxon>Euphausiacea</taxon>
        <taxon>Euphausiidae</taxon>
        <taxon>Meganyctiphanes</taxon>
    </lineage>
</organism>
<comment type="caution">
    <text evidence="1">The sequence shown here is derived from an EMBL/GenBank/DDBJ whole genome shotgun (WGS) entry which is preliminary data.</text>
</comment>
<accession>A0AAV2RXS9</accession>
<proteinExistence type="predicted"/>
<protein>
    <submittedName>
        <fullName evidence="1">Uncharacterized protein</fullName>
    </submittedName>
</protein>
<dbReference type="Proteomes" id="UP001497623">
    <property type="component" value="Unassembled WGS sequence"/>
</dbReference>
<name>A0AAV2RXS9_MEGNR</name>
<sequence>MSNKTISFHFSKTKSTISCSSLCRLACQNCPRSTGTSMHFVHDHMLQFLIINRTKEYIANLGFSSNTTIHNFLALVIIAIVNKDFHNVFDVCSSKCCTIIKLSINCCCF</sequence>
<dbReference type="EMBL" id="CAXKWB010033990">
    <property type="protein sequence ID" value="CAL4144067.1"/>
    <property type="molecule type" value="Genomic_DNA"/>
</dbReference>
<evidence type="ECO:0000313" key="1">
    <source>
        <dbReference type="EMBL" id="CAL4144067.1"/>
    </source>
</evidence>
<keyword evidence="2" id="KW-1185">Reference proteome</keyword>